<dbReference type="InterPro" id="IPR005149">
    <property type="entry name" value="Tscrpt_reg_PadR_N"/>
</dbReference>
<dbReference type="PANTHER" id="PTHR33169:SF14">
    <property type="entry name" value="TRANSCRIPTIONAL REGULATOR RV3488"/>
    <property type="match status" value="1"/>
</dbReference>
<dbReference type="PANTHER" id="PTHR33169">
    <property type="entry name" value="PADR-FAMILY TRANSCRIPTIONAL REGULATOR"/>
    <property type="match status" value="1"/>
</dbReference>
<gene>
    <name evidence="2" type="ORF">JHC10_13830</name>
    <name evidence="3" type="ORF">JHC11_09380</name>
    <name evidence="4" type="ORF">JHC11_12030</name>
</gene>
<dbReference type="RefSeq" id="WP_199495186.1">
    <property type="nucleotide sequence ID" value="NZ_JAEMOO010000011.1"/>
</dbReference>
<organism evidence="4 5">
    <name type="scientific">Idiomarina abyssalis</name>
    <dbReference type="NCBI Taxonomy" id="86102"/>
    <lineage>
        <taxon>Bacteria</taxon>
        <taxon>Pseudomonadati</taxon>
        <taxon>Pseudomonadota</taxon>
        <taxon>Gammaproteobacteria</taxon>
        <taxon>Alteromonadales</taxon>
        <taxon>Idiomarinaceae</taxon>
        <taxon>Idiomarina</taxon>
    </lineage>
</organism>
<name>A0A8I1KHE5_9GAMM</name>
<dbReference type="InterPro" id="IPR052509">
    <property type="entry name" value="Metal_resp_DNA-bind_regulator"/>
</dbReference>
<protein>
    <submittedName>
        <fullName evidence="4">Helix-turn-helix transcriptional regulator</fullName>
    </submittedName>
</protein>
<feature type="domain" description="Transcription regulator PadR N-terminal" evidence="1">
    <location>
        <begin position="15"/>
        <end position="83"/>
    </location>
</feature>
<evidence type="ECO:0000259" key="1">
    <source>
        <dbReference type="Pfam" id="PF03551"/>
    </source>
</evidence>
<reference evidence="4 6" key="1">
    <citation type="submission" date="2020-09" db="EMBL/GenBank/DDBJ databases">
        <title>Draft Genomes of Bacterial Isolates from North Pond Shallow Sediments.</title>
        <authorList>
            <person name="Kiel Reese B."/>
            <person name="Mullis M."/>
            <person name="Weisend R.E."/>
        </authorList>
    </citation>
    <scope>NUCLEOTIDE SEQUENCE</scope>
    <source>
        <strain evidence="4">KJE-2</strain>
        <strain evidence="2 6">KJE-3</strain>
    </source>
</reference>
<comment type="caution">
    <text evidence="4">The sequence shown here is derived from an EMBL/GenBank/DDBJ whole genome shotgun (WGS) entry which is preliminary data.</text>
</comment>
<dbReference type="Proteomes" id="UP000655994">
    <property type="component" value="Unassembled WGS sequence"/>
</dbReference>
<proteinExistence type="predicted"/>
<dbReference type="InterPro" id="IPR036390">
    <property type="entry name" value="WH_DNA-bd_sf"/>
</dbReference>
<dbReference type="EMBL" id="JAEMOP010000009">
    <property type="protein sequence ID" value="MBJ7316713.1"/>
    <property type="molecule type" value="Genomic_DNA"/>
</dbReference>
<dbReference type="Pfam" id="PF03551">
    <property type="entry name" value="PadR"/>
    <property type="match status" value="1"/>
</dbReference>
<evidence type="ECO:0000313" key="5">
    <source>
        <dbReference type="Proteomes" id="UP000621390"/>
    </source>
</evidence>
<dbReference type="EMBL" id="JAEMOS010000057">
    <property type="protein sequence ID" value="MBJ7268019.1"/>
    <property type="molecule type" value="Genomic_DNA"/>
</dbReference>
<evidence type="ECO:0000313" key="2">
    <source>
        <dbReference type="EMBL" id="MBJ7268019.1"/>
    </source>
</evidence>
<dbReference type="InterPro" id="IPR036388">
    <property type="entry name" value="WH-like_DNA-bd_sf"/>
</dbReference>
<dbReference type="Proteomes" id="UP000621390">
    <property type="component" value="Unassembled WGS sequence"/>
</dbReference>
<evidence type="ECO:0000313" key="6">
    <source>
        <dbReference type="Proteomes" id="UP000655994"/>
    </source>
</evidence>
<dbReference type="SUPFAM" id="SSF46785">
    <property type="entry name" value="Winged helix' DNA-binding domain"/>
    <property type="match status" value="1"/>
</dbReference>
<evidence type="ECO:0000313" key="4">
    <source>
        <dbReference type="EMBL" id="MBJ7316713.1"/>
    </source>
</evidence>
<sequence length="102" mass="11734">MQDRDLFSGFIKLHILHHAAHEEIFGAGMIDELSTHGYTLSPGTLYPMLHKMEVNGYLRSEKREVNGKIRKYYRCTEDGQRALSLAKEKARELFGELLEPQA</sequence>
<keyword evidence="6" id="KW-1185">Reference proteome</keyword>
<evidence type="ECO:0000313" key="3">
    <source>
        <dbReference type="EMBL" id="MBJ7316193.1"/>
    </source>
</evidence>
<accession>A0A8I1KHE5</accession>
<dbReference type="EMBL" id="JAEMOP010000003">
    <property type="protein sequence ID" value="MBJ7316193.1"/>
    <property type="molecule type" value="Genomic_DNA"/>
</dbReference>
<dbReference type="Gene3D" id="1.10.10.10">
    <property type="entry name" value="Winged helix-like DNA-binding domain superfamily/Winged helix DNA-binding domain"/>
    <property type="match status" value="1"/>
</dbReference>
<dbReference type="AlphaFoldDB" id="A0A8I1KHE5"/>